<dbReference type="STRING" id="576137.A0A1L7XKV3"/>
<keyword evidence="3" id="KW-1185">Reference proteome</keyword>
<dbReference type="PANTHER" id="PTHR10039">
    <property type="entry name" value="AMELOGENIN"/>
    <property type="match status" value="1"/>
</dbReference>
<organism evidence="2 3">
    <name type="scientific">Phialocephala subalpina</name>
    <dbReference type="NCBI Taxonomy" id="576137"/>
    <lineage>
        <taxon>Eukaryota</taxon>
        <taxon>Fungi</taxon>
        <taxon>Dikarya</taxon>
        <taxon>Ascomycota</taxon>
        <taxon>Pezizomycotina</taxon>
        <taxon>Leotiomycetes</taxon>
        <taxon>Helotiales</taxon>
        <taxon>Mollisiaceae</taxon>
        <taxon>Phialocephala</taxon>
        <taxon>Phialocephala fortinii species complex</taxon>
    </lineage>
</organism>
<protein>
    <recommendedName>
        <fullName evidence="1">DUF7791 domain-containing protein</fullName>
    </recommendedName>
</protein>
<evidence type="ECO:0000313" key="3">
    <source>
        <dbReference type="Proteomes" id="UP000184330"/>
    </source>
</evidence>
<sequence length="795" mass="90221">MDPLTCLSVAGTVVQFVDFTFKILSETRQLYHEGQLSVYEQTSKATDELSRYSKGLKQSIQAGSSRLSENEAELERLCQECGALAEELIERLDKLTVAGKKKIWKSVGQVLKSVWSKKELEEIETRLSMYRDAMNSRLLGSLRERVDQIMGRMEQQMTKDQISKVEAQTKILTELIEQGSASRSGKDSILSQAARETIGAATNPDEAEIYLDIQQKEARLHKSIAEALLHSLRYETILERYEAVSEPHQKTFEWILQPKNNNDAVHWSDFVHWLREDAGVDPTNLSDAMGCAIRCYDQYWEIEAGEKCPQRLTWRFQLTGWFQVESWSSRVLYQAFQTLISQTDLPMKLCLFIDGLDEYDGLETDIAKLFKNVVLTPHVKVCASSRPHIPFEDAFATRPKLRVQDLTHGDIQLYIKGRLVEDEMMQKLAAKEPAQCQYLIQEIDDAAQGVFLWVELVVNSLLNGLGNHDQIKDLQKRLKALPPGLDELYDHIVLKIDEIYQDEASRLYQLIAAATEQPDDWKPASLLSVVTLYLAVQQDLFTNKELRESLQNEDILLERCRETDVFLKTRCGGLLEVQYGANATEISPSMKVSYLHRTVRDYLGARNTRNELSKRTGGTDEDAFKPNLTIFIAFKFQYEVLIPTDTFAGAPEMGHAEMGQALTYARRIDSDTRIPVSDIVHLFDSFSAVLRWNSMLPVAIQCCLKRYLQAKLKPHHFIEETLLDEEGAIKPLLDYALVPSADSESFVDPEVVSILVSTGADPSKALGSQTPWQNALSYLVLNSERLQNSPAQLES</sequence>
<proteinExistence type="predicted"/>
<dbReference type="OrthoDB" id="443402at2759"/>
<dbReference type="Pfam" id="PF25053">
    <property type="entry name" value="DUF7791"/>
    <property type="match status" value="1"/>
</dbReference>
<evidence type="ECO:0000313" key="2">
    <source>
        <dbReference type="EMBL" id="CZR65648.1"/>
    </source>
</evidence>
<reference evidence="2 3" key="1">
    <citation type="submission" date="2016-03" db="EMBL/GenBank/DDBJ databases">
        <authorList>
            <person name="Ploux O."/>
        </authorList>
    </citation>
    <scope>NUCLEOTIDE SEQUENCE [LARGE SCALE GENOMIC DNA]</scope>
    <source>
        <strain evidence="2 3">UAMH 11012</strain>
    </source>
</reference>
<evidence type="ECO:0000259" key="1">
    <source>
        <dbReference type="Pfam" id="PF25053"/>
    </source>
</evidence>
<dbReference type="EMBL" id="FJOG01000032">
    <property type="protein sequence ID" value="CZR65648.1"/>
    <property type="molecule type" value="Genomic_DNA"/>
</dbReference>
<dbReference type="AlphaFoldDB" id="A0A1L7XKV3"/>
<name>A0A1L7XKV3_9HELO</name>
<dbReference type="Proteomes" id="UP000184330">
    <property type="component" value="Unassembled WGS sequence"/>
</dbReference>
<dbReference type="PANTHER" id="PTHR10039:SF5">
    <property type="entry name" value="NACHT DOMAIN-CONTAINING PROTEIN"/>
    <property type="match status" value="1"/>
</dbReference>
<gene>
    <name evidence="2" type="ORF">PAC_15548</name>
</gene>
<accession>A0A1L7XKV3</accession>
<dbReference type="InterPro" id="IPR056693">
    <property type="entry name" value="DUF7791"/>
</dbReference>
<feature type="domain" description="DUF7791" evidence="1">
    <location>
        <begin position="495"/>
        <end position="618"/>
    </location>
</feature>